<keyword evidence="3" id="KW-1185">Reference proteome</keyword>
<keyword evidence="1" id="KW-0812">Transmembrane</keyword>
<name>A0A016VD77_9BILA</name>
<keyword evidence="1" id="KW-0472">Membrane</keyword>
<sequence length="87" mass="10781">MVIILLLFQFSLYTYLGFNTTHFEWMDRKMIVLLLIPIPICAIYKFTYYYFHKMNCWRIFMPDAELWGPRAMGHRELAERNEKLFRY</sequence>
<dbReference type="Proteomes" id="UP000024635">
    <property type="component" value="Unassembled WGS sequence"/>
</dbReference>
<evidence type="ECO:0008006" key="4">
    <source>
        <dbReference type="Google" id="ProtNLM"/>
    </source>
</evidence>
<feature type="transmembrane region" description="Helical" evidence="1">
    <location>
        <begin position="30"/>
        <end position="51"/>
    </location>
</feature>
<organism evidence="2 3">
    <name type="scientific">Ancylostoma ceylanicum</name>
    <dbReference type="NCBI Taxonomy" id="53326"/>
    <lineage>
        <taxon>Eukaryota</taxon>
        <taxon>Metazoa</taxon>
        <taxon>Ecdysozoa</taxon>
        <taxon>Nematoda</taxon>
        <taxon>Chromadorea</taxon>
        <taxon>Rhabditida</taxon>
        <taxon>Rhabditina</taxon>
        <taxon>Rhabditomorpha</taxon>
        <taxon>Strongyloidea</taxon>
        <taxon>Ancylostomatidae</taxon>
        <taxon>Ancylostomatinae</taxon>
        <taxon>Ancylostoma</taxon>
    </lineage>
</organism>
<dbReference type="EMBL" id="JARK01001348">
    <property type="protein sequence ID" value="EYC25385.1"/>
    <property type="molecule type" value="Genomic_DNA"/>
</dbReference>
<evidence type="ECO:0000313" key="2">
    <source>
        <dbReference type="EMBL" id="EYC25385.1"/>
    </source>
</evidence>
<evidence type="ECO:0000313" key="3">
    <source>
        <dbReference type="Proteomes" id="UP000024635"/>
    </source>
</evidence>
<reference evidence="3" key="1">
    <citation type="journal article" date="2015" name="Nat. Genet.">
        <title>The genome and transcriptome of the zoonotic hookworm Ancylostoma ceylanicum identify infection-specific gene families.</title>
        <authorList>
            <person name="Schwarz E.M."/>
            <person name="Hu Y."/>
            <person name="Antoshechkin I."/>
            <person name="Miller M.M."/>
            <person name="Sternberg P.W."/>
            <person name="Aroian R.V."/>
        </authorList>
    </citation>
    <scope>NUCLEOTIDE SEQUENCE</scope>
    <source>
        <strain evidence="3">HY135</strain>
    </source>
</reference>
<keyword evidence="1" id="KW-1133">Transmembrane helix</keyword>
<gene>
    <name evidence="2" type="primary">Acey_s0012.g1855</name>
    <name evidence="2" type="ORF">Y032_0012g1855</name>
</gene>
<protein>
    <recommendedName>
        <fullName evidence="4">Transmembrane protein</fullName>
    </recommendedName>
</protein>
<accession>A0A016VD77</accession>
<comment type="caution">
    <text evidence="2">The sequence shown here is derived from an EMBL/GenBank/DDBJ whole genome shotgun (WGS) entry which is preliminary data.</text>
</comment>
<dbReference type="OrthoDB" id="5839416at2759"/>
<dbReference type="AlphaFoldDB" id="A0A016VD77"/>
<evidence type="ECO:0000256" key="1">
    <source>
        <dbReference type="SAM" id="Phobius"/>
    </source>
</evidence>
<proteinExistence type="predicted"/>